<dbReference type="RefSeq" id="WP_267645832.1">
    <property type="nucleotide sequence ID" value="NZ_JANHGR010000001.1"/>
</dbReference>
<comment type="caution">
    <text evidence="1">The sequence shown here is derived from an EMBL/GenBank/DDBJ whole genome shotgun (WGS) entry which is preliminary data.</text>
</comment>
<dbReference type="EMBL" id="JBHUCZ010000001">
    <property type="protein sequence ID" value="MFD1566540.1"/>
    <property type="molecule type" value="Genomic_DNA"/>
</dbReference>
<accession>A0ABD6BPG7</accession>
<evidence type="ECO:0000313" key="1">
    <source>
        <dbReference type="EMBL" id="MFD1566540.1"/>
    </source>
</evidence>
<organism evidence="1 2">
    <name type="scientific">Halolamina litorea</name>
    <dbReference type="NCBI Taxonomy" id="1515593"/>
    <lineage>
        <taxon>Archaea</taxon>
        <taxon>Methanobacteriati</taxon>
        <taxon>Methanobacteriota</taxon>
        <taxon>Stenosarchaea group</taxon>
        <taxon>Halobacteria</taxon>
        <taxon>Halobacteriales</taxon>
        <taxon>Haloferacaceae</taxon>
    </lineage>
</organism>
<dbReference type="AlphaFoldDB" id="A0ABD6BPG7"/>
<protein>
    <submittedName>
        <fullName evidence="1">Uncharacterized protein</fullName>
    </submittedName>
</protein>
<sequence length="127" mass="13349">MHRGGDELGHRSAELSGWADELRAADPADVDETLAGAVEFAAATGDAARGVDAGDTESAPESTFTCRFCRREVAAAEALDADGLPLGGFEWVADPDLGRREAYHRECIDAGEGRFLPWAASGVLGDE</sequence>
<dbReference type="Proteomes" id="UP001597139">
    <property type="component" value="Unassembled WGS sequence"/>
</dbReference>
<gene>
    <name evidence="1" type="ORF">ACFSAU_03465</name>
</gene>
<reference evidence="1 2" key="1">
    <citation type="journal article" date="2019" name="Int. J. Syst. Evol. Microbiol.">
        <title>The Global Catalogue of Microorganisms (GCM) 10K type strain sequencing project: providing services to taxonomists for standard genome sequencing and annotation.</title>
        <authorList>
            <consortium name="The Broad Institute Genomics Platform"/>
            <consortium name="The Broad Institute Genome Sequencing Center for Infectious Disease"/>
            <person name="Wu L."/>
            <person name="Ma J."/>
        </authorList>
    </citation>
    <scope>NUCLEOTIDE SEQUENCE [LARGE SCALE GENOMIC DNA]</scope>
    <source>
        <strain evidence="1 2">CGMCC 1.12859</strain>
    </source>
</reference>
<evidence type="ECO:0000313" key="2">
    <source>
        <dbReference type="Proteomes" id="UP001597139"/>
    </source>
</evidence>
<proteinExistence type="predicted"/>
<keyword evidence="2" id="KW-1185">Reference proteome</keyword>
<name>A0ABD6BPG7_9EURY</name>